<keyword evidence="3 6" id="KW-0812">Transmembrane</keyword>
<evidence type="ECO:0000256" key="6">
    <source>
        <dbReference type="SAM" id="Phobius"/>
    </source>
</evidence>
<dbReference type="PROSITE" id="PS50850">
    <property type="entry name" value="MFS"/>
    <property type="match status" value="1"/>
</dbReference>
<evidence type="ECO:0000313" key="9">
    <source>
        <dbReference type="Proteomes" id="UP000182063"/>
    </source>
</evidence>
<dbReference type="SUPFAM" id="SSF103473">
    <property type="entry name" value="MFS general substrate transporter"/>
    <property type="match status" value="1"/>
</dbReference>
<evidence type="ECO:0000256" key="5">
    <source>
        <dbReference type="ARBA" id="ARBA00023136"/>
    </source>
</evidence>
<comment type="subcellular location">
    <subcellularLocation>
        <location evidence="1">Membrane</location>
        <topology evidence="1">Multi-pass membrane protein</topology>
    </subcellularLocation>
</comment>
<feature type="transmembrane region" description="Helical" evidence="6">
    <location>
        <begin position="150"/>
        <end position="173"/>
    </location>
</feature>
<dbReference type="InterPro" id="IPR020846">
    <property type="entry name" value="MFS_dom"/>
</dbReference>
<keyword evidence="4 6" id="KW-1133">Transmembrane helix</keyword>
<dbReference type="InterPro" id="IPR044770">
    <property type="entry name" value="MFS_spinster-like"/>
</dbReference>
<gene>
    <name evidence="8" type="ORF">BSL82_04570</name>
</gene>
<sequence>MPDLPPHPSVSASTRATYSNSYLAYVVSVLFLMNVINYMDRSIIGVLVESIKADLKLSDTQIGLLSGVAFALIYATAGLFIARVSDLHDRRIIMSGAVVIWSAMTAATGLVSSFWQFFLARMSVGIGESGAIPTANAMLADYFAPHRRPLAIGIVTAGAFFGILAGSLLGGYVGEIHGWRAAFIIAALPGFPLAALIFFTVRDPPRGNSDGFARYEYTSMAASILTLLGNRTYVLFVASGAMLTFLMFGLAGWFPAFLMRVHGLSQSASGLYFGLALGLGTAGGMIGGGYISSILAGRSLRWLTLMPVLLSLSLLPLFELAIFAPQASMALIFLSVASALCGASYGPVLAAMQTVISPSMRATGAGLSGLVVSSVGLGIAPLIVGMLSDAFQGSLGSGPGLQRALAFSALASLAASICLYWADRSFKRGFMMAGKPGKCSKAEPLGLEEA</sequence>
<dbReference type="KEGG" id="sphj:BSL82_04570"/>
<accession>A0A1L3ZSR2</accession>
<dbReference type="PANTHER" id="PTHR23505:SF79">
    <property type="entry name" value="PROTEIN SPINSTER"/>
    <property type="match status" value="1"/>
</dbReference>
<evidence type="ECO:0000256" key="2">
    <source>
        <dbReference type="ARBA" id="ARBA00022448"/>
    </source>
</evidence>
<feature type="transmembrane region" description="Helical" evidence="6">
    <location>
        <begin position="364"/>
        <end position="384"/>
    </location>
</feature>
<dbReference type="GO" id="GO:0016020">
    <property type="term" value="C:membrane"/>
    <property type="evidence" value="ECO:0007669"/>
    <property type="project" value="UniProtKB-SubCell"/>
</dbReference>
<dbReference type="InterPro" id="IPR036259">
    <property type="entry name" value="MFS_trans_sf"/>
</dbReference>
<feature type="transmembrane region" description="Helical" evidence="6">
    <location>
        <begin position="270"/>
        <end position="291"/>
    </location>
</feature>
<dbReference type="PANTHER" id="PTHR23505">
    <property type="entry name" value="SPINSTER"/>
    <property type="match status" value="1"/>
</dbReference>
<feature type="transmembrane region" description="Helical" evidence="6">
    <location>
        <begin position="60"/>
        <end position="81"/>
    </location>
</feature>
<feature type="transmembrane region" description="Helical" evidence="6">
    <location>
        <begin position="330"/>
        <end position="352"/>
    </location>
</feature>
<name>A0A1L3ZSR2_9SPHN</name>
<evidence type="ECO:0000313" key="8">
    <source>
        <dbReference type="EMBL" id="API58673.1"/>
    </source>
</evidence>
<feature type="transmembrane region" description="Helical" evidence="6">
    <location>
        <begin position="233"/>
        <end position="258"/>
    </location>
</feature>
<feature type="transmembrane region" description="Helical" evidence="6">
    <location>
        <begin position="93"/>
        <end position="115"/>
    </location>
</feature>
<evidence type="ECO:0000259" key="7">
    <source>
        <dbReference type="PROSITE" id="PS50850"/>
    </source>
</evidence>
<evidence type="ECO:0000256" key="1">
    <source>
        <dbReference type="ARBA" id="ARBA00004141"/>
    </source>
</evidence>
<feature type="transmembrane region" description="Helical" evidence="6">
    <location>
        <begin position="20"/>
        <end position="39"/>
    </location>
</feature>
<keyword evidence="5 6" id="KW-0472">Membrane</keyword>
<dbReference type="Gene3D" id="1.20.1250.20">
    <property type="entry name" value="MFS general substrate transporter like domains"/>
    <property type="match status" value="2"/>
</dbReference>
<feature type="transmembrane region" description="Helical" evidence="6">
    <location>
        <begin position="303"/>
        <end position="324"/>
    </location>
</feature>
<reference evidence="9" key="1">
    <citation type="submission" date="2016-11" db="EMBL/GenBank/DDBJ databases">
        <title>Complete Genome Sequence of alachlor-degrading Sphingomonas sp. strain JJ-A5.</title>
        <authorList>
            <person name="Lee H."/>
            <person name="Ka J.-O."/>
        </authorList>
    </citation>
    <scope>NUCLEOTIDE SEQUENCE [LARGE SCALE GENOMIC DNA]</scope>
    <source>
        <strain evidence="9">JJ-A5</strain>
    </source>
</reference>
<organism evidence="8 9">
    <name type="scientific">Tardibacter chloracetimidivorans</name>
    <dbReference type="NCBI Taxonomy" id="1921510"/>
    <lineage>
        <taxon>Bacteria</taxon>
        <taxon>Pseudomonadati</taxon>
        <taxon>Pseudomonadota</taxon>
        <taxon>Alphaproteobacteria</taxon>
        <taxon>Sphingomonadales</taxon>
        <taxon>Sphingomonadaceae</taxon>
        <taxon>Tardibacter</taxon>
    </lineage>
</organism>
<dbReference type="GO" id="GO:0022857">
    <property type="term" value="F:transmembrane transporter activity"/>
    <property type="evidence" value="ECO:0007669"/>
    <property type="project" value="InterPro"/>
</dbReference>
<dbReference type="EMBL" id="CP018221">
    <property type="protein sequence ID" value="API58673.1"/>
    <property type="molecule type" value="Genomic_DNA"/>
</dbReference>
<keyword evidence="2" id="KW-0813">Transport</keyword>
<feature type="transmembrane region" description="Helical" evidence="6">
    <location>
        <begin position="179"/>
        <end position="199"/>
    </location>
</feature>
<evidence type="ECO:0000256" key="4">
    <source>
        <dbReference type="ARBA" id="ARBA00022989"/>
    </source>
</evidence>
<feature type="domain" description="Major facilitator superfamily (MFS) profile" evidence="7">
    <location>
        <begin position="26"/>
        <end position="426"/>
    </location>
</feature>
<dbReference type="Pfam" id="PF07690">
    <property type="entry name" value="MFS_1"/>
    <property type="match status" value="1"/>
</dbReference>
<dbReference type="CDD" id="cd17328">
    <property type="entry name" value="MFS_spinster_like"/>
    <property type="match status" value="1"/>
</dbReference>
<proteinExistence type="predicted"/>
<dbReference type="AlphaFoldDB" id="A0A1L3ZSR2"/>
<dbReference type="STRING" id="1921510.BSL82_04570"/>
<evidence type="ECO:0000256" key="3">
    <source>
        <dbReference type="ARBA" id="ARBA00022692"/>
    </source>
</evidence>
<keyword evidence="9" id="KW-1185">Reference proteome</keyword>
<feature type="transmembrane region" description="Helical" evidence="6">
    <location>
        <begin position="404"/>
        <end position="422"/>
    </location>
</feature>
<protein>
    <recommendedName>
        <fullName evidence="7">Major facilitator superfamily (MFS) profile domain-containing protein</fullName>
    </recommendedName>
</protein>
<dbReference type="Proteomes" id="UP000182063">
    <property type="component" value="Chromosome"/>
</dbReference>
<dbReference type="InterPro" id="IPR011701">
    <property type="entry name" value="MFS"/>
</dbReference>